<dbReference type="InterPro" id="IPR010992">
    <property type="entry name" value="IHF-like_DNA-bd_dom_sf"/>
</dbReference>
<gene>
    <name evidence="4" type="ORF">IE877_15790</name>
</gene>
<dbReference type="SMART" id="SM00411">
    <property type="entry name" value="BHL"/>
    <property type="match status" value="1"/>
</dbReference>
<organism evidence="4 5">
    <name type="scientific">Methylomonas albis</name>
    <dbReference type="NCBI Taxonomy" id="1854563"/>
    <lineage>
        <taxon>Bacteria</taxon>
        <taxon>Pseudomonadati</taxon>
        <taxon>Pseudomonadota</taxon>
        <taxon>Gammaproteobacteria</taxon>
        <taxon>Methylococcales</taxon>
        <taxon>Methylococcaceae</taxon>
        <taxon>Methylomonas</taxon>
    </lineage>
</organism>
<dbReference type="EMBL" id="JACXSS010000001">
    <property type="protein sequence ID" value="MBD9357322.1"/>
    <property type="molecule type" value="Genomic_DNA"/>
</dbReference>
<evidence type="ECO:0000256" key="3">
    <source>
        <dbReference type="RuleBase" id="RU003939"/>
    </source>
</evidence>
<evidence type="ECO:0000313" key="5">
    <source>
        <dbReference type="Proteomes" id="UP000652176"/>
    </source>
</evidence>
<dbReference type="PRINTS" id="PR01727">
    <property type="entry name" value="DNABINDINGHU"/>
</dbReference>
<dbReference type="InterPro" id="IPR000119">
    <property type="entry name" value="Hist_DNA-bd"/>
</dbReference>
<name>A0ABR9D623_9GAMM</name>
<dbReference type="NCBIfam" id="NF001222">
    <property type="entry name" value="PRK00199.1"/>
    <property type="match status" value="1"/>
</dbReference>
<evidence type="ECO:0000313" key="4">
    <source>
        <dbReference type="EMBL" id="MBD9357322.1"/>
    </source>
</evidence>
<keyword evidence="2" id="KW-0238">DNA-binding</keyword>
<dbReference type="SUPFAM" id="SSF47729">
    <property type="entry name" value="IHF-like DNA-binding proteins"/>
    <property type="match status" value="1"/>
</dbReference>
<dbReference type="Proteomes" id="UP000652176">
    <property type="component" value="Unassembled WGS sequence"/>
</dbReference>
<evidence type="ECO:0000256" key="2">
    <source>
        <dbReference type="ARBA" id="ARBA00023125"/>
    </source>
</evidence>
<dbReference type="CDD" id="cd13836">
    <property type="entry name" value="IHF_B"/>
    <property type="match status" value="1"/>
</dbReference>
<dbReference type="Pfam" id="PF00216">
    <property type="entry name" value="Bac_DNA_binding"/>
    <property type="match status" value="1"/>
</dbReference>
<dbReference type="PANTHER" id="PTHR33175">
    <property type="entry name" value="DNA-BINDING PROTEIN HU"/>
    <property type="match status" value="1"/>
</dbReference>
<dbReference type="InterPro" id="IPR020816">
    <property type="entry name" value="Histone-like_DNA-bd_CS"/>
</dbReference>
<comment type="similarity">
    <text evidence="1 3">Belongs to the bacterial histone-like protein family.</text>
</comment>
<dbReference type="PROSITE" id="PS00045">
    <property type="entry name" value="HISTONE_LIKE"/>
    <property type="match status" value="1"/>
</dbReference>
<reference evidence="4 5" key="1">
    <citation type="submission" date="2020-09" db="EMBL/GenBank/DDBJ databases">
        <title>Methylomonas albis sp. nov. and Methylomonas fluvii sp. nov.: Two cold-adapted methanotrophs from the River Elbe and an amended description of Methylovulum psychrotolerans strain Eb1.</title>
        <authorList>
            <person name="Bussmann I.K."/>
            <person name="Klings K.-W."/>
            <person name="Warnstedt J."/>
            <person name="Hoppert M."/>
            <person name="Saborowski A."/>
            <person name="Horn F."/>
            <person name="Liebner S."/>
        </authorList>
    </citation>
    <scope>NUCLEOTIDE SEQUENCE [LARGE SCALE GENOMIC DNA]</scope>
    <source>
        <strain evidence="4 5">EbA</strain>
    </source>
</reference>
<accession>A0ABR9D623</accession>
<comment type="caution">
    <text evidence="4">The sequence shown here is derived from an EMBL/GenBank/DDBJ whole genome shotgun (WGS) entry which is preliminary data.</text>
</comment>
<proteinExistence type="inferred from homology"/>
<protein>
    <submittedName>
        <fullName evidence="4">Integration host factor subunit beta</fullName>
    </submittedName>
</protein>
<dbReference type="RefSeq" id="WP_192375605.1">
    <property type="nucleotide sequence ID" value="NZ_CAJHIV010000001.1"/>
</dbReference>
<dbReference type="Gene3D" id="4.10.520.10">
    <property type="entry name" value="IHF-like DNA-binding proteins"/>
    <property type="match status" value="1"/>
</dbReference>
<evidence type="ECO:0000256" key="1">
    <source>
        <dbReference type="ARBA" id="ARBA00010529"/>
    </source>
</evidence>
<dbReference type="PANTHER" id="PTHR33175:SF5">
    <property type="entry name" value="INTEGRATION HOST FACTOR SUBUNIT BETA"/>
    <property type="match status" value="1"/>
</dbReference>
<keyword evidence="5" id="KW-1185">Reference proteome</keyword>
<sequence length="103" mass="11612">MTKSELIEQLATKLPHLLRGDVELAINSLIHSMTHNLATGGRIEIRGFGGFSITRRAARMGHNPKTGERVSLPSRYATHFKPGLDLRERVNHSREIYPNIKDL</sequence>